<keyword evidence="3" id="KW-1185">Reference proteome</keyword>
<evidence type="ECO:0000313" key="3">
    <source>
        <dbReference type="Proteomes" id="UP001222027"/>
    </source>
</evidence>
<evidence type="ECO:0000313" key="2">
    <source>
        <dbReference type="EMBL" id="KAJ8510599.1"/>
    </source>
</evidence>
<feature type="region of interest" description="Disordered" evidence="1">
    <location>
        <begin position="1"/>
        <end position="48"/>
    </location>
</feature>
<comment type="caution">
    <text evidence="2">The sequence shown here is derived from an EMBL/GenBank/DDBJ whole genome shotgun (WGS) entry which is preliminary data.</text>
</comment>
<protein>
    <submittedName>
        <fullName evidence="2">Uncharacterized protein</fullName>
    </submittedName>
</protein>
<organism evidence="2 3">
    <name type="scientific">Ensete ventricosum</name>
    <name type="common">Abyssinian banana</name>
    <name type="synonym">Musa ensete</name>
    <dbReference type="NCBI Taxonomy" id="4639"/>
    <lineage>
        <taxon>Eukaryota</taxon>
        <taxon>Viridiplantae</taxon>
        <taxon>Streptophyta</taxon>
        <taxon>Embryophyta</taxon>
        <taxon>Tracheophyta</taxon>
        <taxon>Spermatophyta</taxon>
        <taxon>Magnoliopsida</taxon>
        <taxon>Liliopsida</taxon>
        <taxon>Zingiberales</taxon>
        <taxon>Musaceae</taxon>
        <taxon>Ensete</taxon>
    </lineage>
</organism>
<dbReference type="AlphaFoldDB" id="A0AAV8RV60"/>
<sequence>MAQEAEAIENKRKAGNDFVGDGSCGGDGAEGDLPATSEAPAFGVDPESLAEAPGSYPDLVDVYIACLSDGRYGDSKHRFGYKHTVVAGEALPPTGFQSQNLTCKMIQEMEPMVAVCQRYLRPLPYSVPQIAKRGTLPFQLYHENQLVCMRVDNIDRLLHSSIHLCLSQIKLAVPFFSLIAYVFIRWKKKPKLTTFSGNSPTMSVCNLSNKRYFQKNTLTLLYPSHQSPPMLSSKV</sequence>
<dbReference type="EMBL" id="JAQQAF010000001">
    <property type="protein sequence ID" value="KAJ8510599.1"/>
    <property type="molecule type" value="Genomic_DNA"/>
</dbReference>
<dbReference type="Proteomes" id="UP001222027">
    <property type="component" value="Unassembled WGS sequence"/>
</dbReference>
<reference evidence="2 3" key="1">
    <citation type="submission" date="2022-12" db="EMBL/GenBank/DDBJ databases">
        <title>Chromosome-scale assembly of the Ensete ventricosum genome.</title>
        <authorList>
            <person name="Dussert Y."/>
            <person name="Stocks J."/>
            <person name="Wendawek A."/>
            <person name="Woldeyes F."/>
            <person name="Nichols R.A."/>
            <person name="Borrell J.S."/>
        </authorList>
    </citation>
    <scope>NUCLEOTIDE SEQUENCE [LARGE SCALE GENOMIC DNA]</scope>
    <source>
        <strain evidence="3">cv. Maze</strain>
        <tissue evidence="2">Seeds</tissue>
    </source>
</reference>
<evidence type="ECO:0000256" key="1">
    <source>
        <dbReference type="SAM" id="MobiDB-lite"/>
    </source>
</evidence>
<gene>
    <name evidence="2" type="ORF">OPV22_001033</name>
</gene>
<proteinExistence type="predicted"/>
<accession>A0AAV8RV60</accession>
<name>A0AAV8RV60_ENSVE</name>